<dbReference type="InterPro" id="IPR003594">
    <property type="entry name" value="HATPase_dom"/>
</dbReference>
<dbReference type="InterPro" id="IPR033417">
    <property type="entry name" value="CHASE8"/>
</dbReference>
<evidence type="ECO:0000313" key="9">
    <source>
        <dbReference type="EMBL" id="PZR37155.1"/>
    </source>
</evidence>
<evidence type="ECO:0000256" key="4">
    <source>
        <dbReference type="PROSITE-ProRule" id="PRU00169"/>
    </source>
</evidence>
<dbReference type="RefSeq" id="WP_304273089.1">
    <property type="nucleotide sequence ID" value="NZ_QFQZ01000002.1"/>
</dbReference>
<dbReference type="InterPro" id="IPR004358">
    <property type="entry name" value="Sig_transdc_His_kin-like_C"/>
</dbReference>
<dbReference type="SUPFAM" id="SSF55874">
    <property type="entry name" value="ATPase domain of HSP90 chaperone/DNA topoisomerase II/histidine kinase"/>
    <property type="match status" value="1"/>
</dbReference>
<dbReference type="InterPro" id="IPR005467">
    <property type="entry name" value="His_kinase_dom"/>
</dbReference>
<dbReference type="AlphaFoldDB" id="A0A2W5VPB0"/>
<evidence type="ECO:0000256" key="1">
    <source>
        <dbReference type="ARBA" id="ARBA00000085"/>
    </source>
</evidence>
<dbReference type="Pfam" id="PF00072">
    <property type="entry name" value="Response_reg"/>
    <property type="match status" value="1"/>
</dbReference>
<dbReference type="PROSITE" id="PS50109">
    <property type="entry name" value="HIS_KIN"/>
    <property type="match status" value="1"/>
</dbReference>
<feature type="transmembrane region" description="Helical" evidence="6">
    <location>
        <begin position="158"/>
        <end position="178"/>
    </location>
</feature>
<feature type="modified residue" description="4-aspartylphosphate" evidence="4">
    <location>
        <position position="505"/>
    </location>
</feature>
<evidence type="ECO:0000256" key="6">
    <source>
        <dbReference type="SAM" id="Phobius"/>
    </source>
</evidence>
<keyword evidence="5" id="KW-0175">Coiled coil</keyword>
<dbReference type="SMART" id="SM00387">
    <property type="entry name" value="HATPase_c"/>
    <property type="match status" value="1"/>
</dbReference>
<dbReference type="InterPro" id="IPR011006">
    <property type="entry name" value="CheY-like_superfamily"/>
</dbReference>
<evidence type="ECO:0000256" key="3">
    <source>
        <dbReference type="ARBA" id="ARBA00022553"/>
    </source>
</evidence>
<protein>
    <recommendedName>
        <fullName evidence="2">histidine kinase</fullName>
        <ecNumber evidence="2">2.7.13.3</ecNumber>
    </recommendedName>
</protein>
<dbReference type="EC" id="2.7.13.3" evidence="2"/>
<dbReference type="Proteomes" id="UP000249393">
    <property type="component" value="Unassembled WGS sequence"/>
</dbReference>
<keyword evidence="6" id="KW-1133">Transmembrane helix</keyword>
<dbReference type="GO" id="GO:0000155">
    <property type="term" value="F:phosphorelay sensor kinase activity"/>
    <property type="evidence" value="ECO:0007669"/>
    <property type="project" value="InterPro"/>
</dbReference>
<gene>
    <name evidence="9" type="ORF">DI526_01170</name>
</gene>
<dbReference type="Gene3D" id="3.30.565.10">
    <property type="entry name" value="Histidine kinase-like ATPase, C-terminal domain"/>
    <property type="match status" value="1"/>
</dbReference>
<proteinExistence type="predicted"/>
<feature type="transmembrane region" description="Helical" evidence="6">
    <location>
        <begin position="15"/>
        <end position="38"/>
    </location>
</feature>
<dbReference type="Pfam" id="PF00512">
    <property type="entry name" value="HisKA"/>
    <property type="match status" value="1"/>
</dbReference>
<feature type="coiled-coil region" evidence="5">
    <location>
        <begin position="182"/>
        <end position="209"/>
    </location>
</feature>
<dbReference type="InterPro" id="IPR001789">
    <property type="entry name" value="Sig_transdc_resp-reg_receiver"/>
</dbReference>
<organism evidence="9 10">
    <name type="scientific">Caulobacter segnis</name>
    <dbReference type="NCBI Taxonomy" id="88688"/>
    <lineage>
        <taxon>Bacteria</taxon>
        <taxon>Pseudomonadati</taxon>
        <taxon>Pseudomonadota</taxon>
        <taxon>Alphaproteobacteria</taxon>
        <taxon>Caulobacterales</taxon>
        <taxon>Caulobacteraceae</taxon>
        <taxon>Caulobacter</taxon>
    </lineage>
</organism>
<accession>A0A2W5VPB0</accession>
<dbReference type="SMART" id="SM00448">
    <property type="entry name" value="REC"/>
    <property type="match status" value="1"/>
</dbReference>
<evidence type="ECO:0000313" key="10">
    <source>
        <dbReference type="Proteomes" id="UP000249393"/>
    </source>
</evidence>
<reference evidence="9 10" key="1">
    <citation type="submission" date="2017-08" db="EMBL/GenBank/DDBJ databases">
        <title>Infants hospitalized years apart are colonized by the same room-sourced microbial strains.</title>
        <authorList>
            <person name="Brooks B."/>
            <person name="Olm M.R."/>
            <person name="Firek B.A."/>
            <person name="Baker R."/>
            <person name="Thomas B.C."/>
            <person name="Morowitz M.J."/>
            <person name="Banfield J.F."/>
        </authorList>
    </citation>
    <scope>NUCLEOTIDE SEQUENCE [LARGE SCALE GENOMIC DNA]</scope>
    <source>
        <strain evidence="9">S2_003_000_R2_4</strain>
    </source>
</reference>
<keyword evidence="9" id="KW-0808">Transferase</keyword>
<dbReference type="Gene3D" id="1.10.287.130">
    <property type="match status" value="1"/>
</dbReference>
<comment type="catalytic activity">
    <reaction evidence="1">
        <text>ATP + protein L-histidine = ADP + protein N-phospho-L-histidine.</text>
        <dbReference type="EC" id="2.7.13.3"/>
    </reaction>
</comment>
<dbReference type="PROSITE" id="PS50110">
    <property type="entry name" value="RESPONSE_REGULATORY"/>
    <property type="match status" value="1"/>
</dbReference>
<evidence type="ECO:0000259" key="7">
    <source>
        <dbReference type="PROSITE" id="PS50109"/>
    </source>
</evidence>
<dbReference type="PANTHER" id="PTHR43065">
    <property type="entry name" value="SENSOR HISTIDINE KINASE"/>
    <property type="match status" value="1"/>
</dbReference>
<dbReference type="SUPFAM" id="SSF52172">
    <property type="entry name" value="CheY-like"/>
    <property type="match status" value="1"/>
</dbReference>
<evidence type="ECO:0000259" key="8">
    <source>
        <dbReference type="PROSITE" id="PS50110"/>
    </source>
</evidence>
<dbReference type="CDD" id="cd00082">
    <property type="entry name" value="HisKA"/>
    <property type="match status" value="1"/>
</dbReference>
<dbReference type="InterPro" id="IPR003661">
    <property type="entry name" value="HisK_dim/P_dom"/>
</dbReference>
<dbReference type="PANTHER" id="PTHR43065:SF49">
    <property type="entry name" value="HISTIDINE KINASE"/>
    <property type="match status" value="1"/>
</dbReference>
<keyword evidence="6" id="KW-0472">Membrane</keyword>
<sequence length="575" mass="61805">MRGALEGARRRWRPALTVSMAVGLAVAIIVAAFGLALYNERLARQERLRQAEVQLRILAGSMAAPLAFDDRSAARDYVGAQSSNPDVEAVGAYDMQGRLAAGYTRGGAPPPPSNVLSPPRIADGRLVLTAPVSEGGTVLGSVYLRTVLESPTRRLMRYAGFALLIVMAALLVAVLGAASAREAEAYRKLKAEIREREKAEEALRQSQKMEAMGQLTGGVAHDFNNLLMVASSGLDLLERTSDPARRERLRDGIRQAIDRGASLTQQLLAFSRRSPLKPEVVDIGERLSGMLAILDRSLREDVTVRMQLPPDLWRVEVDTSQLEVAVLNIAINARDAMPDGGTITIEARNEPSGHADGAGDMVRLAIRDTGVGVAPDMISRLFEPFFTTKAVGKGTGLGLSQVYGFARASGGEVGVDSVVGEGTTIWLRIPRTTKALARLVAPAERPRLAEGERRRVLMVEDDDSVAQLVEEMLRELGYEVTRVGDGPSAFETLRTDPGHHLVFSDMVMPGDIGGLDLARDLSRLRPDLPVLLTTGYSAAAAAASREGRRVLVKPYRIEALAAELDTLLAGAAGRA</sequence>
<keyword evidence="9" id="KW-0418">Kinase</keyword>
<keyword evidence="3 4" id="KW-0597">Phosphoprotein</keyword>
<dbReference type="Gene3D" id="3.40.50.2300">
    <property type="match status" value="1"/>
</dbReference>
<dbReference type="SUPFAM" id="SSF47384">
    <property type="entry name" value="Homodimeric domain of signal transducing histidine kinase"/>
    <property type="match status" value="1"/>
</dbReference>
<keyword evidence="6" id="KW-0812">Transmembrane</keyword>
<feature type="domain" description="Histidine kinase" evidence="7">
    <location>
        <begin position="218"/>
        <end position="433"/>
    </location>
</feature>
<dbReference type="Pfam" id="PF02518">
    <property type="entry name" value="HATPase_c"/>
    <property type="match status" value="1"/>
</dbReference>
<comment type="caution">
    <text evidence="9">The sequence shown here is derived from an EMBL/GenBank/DDBJ whole genome shotgun (WGS) entry which is preliminary data.</text>
</comment>
<name>A0A2W5VPB0_9CAUL</name>
<dbReference type="Pfam" id="PF17152">
    <property type="entry name" value="CHASE8"/>
    <property type="match status" value="1"/>
</dbReference>
<dbReference type="InterPro" id="IPR036097">
    <property type="entry name" value="HisK_dim/P_sf"/>
</dbReference>
<dbReference type="InterPro" id="IPR036890">
    <property type="entry name" value="HATPase_C_sf"/>
</dbReference>
<dbReference type="PRINTS" id="PR00344">
    <property type="entry name" value="BCTRLSENSOR"/>
</dbReference>
<dbReference type="SMART" id="SM00388">
    <property type="entry name" value="HisKA"/>
    <property type="match status" value="1"/>
</dbReference>
<evidence type="ECO:0000256" key="5">
    <source>
        <dbReference type="SAM" id="Coils"/>
    </source>
</evidence>
<evidence type="ECO:0000256" key="2">
    <source>
        <dbReference type="ARBA" id="ARBA00012438"/>
    </source>
</evidence>
<dbReference type="EMBL" id="QFQZ01000002">
    <property type="protein sequence ID" value="PZR37155.1"/>
    <property type="molecule type" value="Genomic_DNA"/>
</dbReference>
<feature type="domain" description="Response regulatory" evidence="8">
    <location>
        <begin position="455"/>
        <end position="568"/>
    </location>
</feature>